<feature type="chain" id="PRO_5046650726" description="Chitin-binding type-2 domain-containing protein" evidence="1">
    <location>
        <begin position="23"/>
        <end position="89"/>
    </location>
</feature>
<accession>A0ABM4GHT8</accession>
<keyword evidence="3" id="KW-1185">Reference proteome</keyword>
<organism evidence="3 4">
    <name type="scientific">Drosophila kikkawai</name>
    <name type="common">Fruit fly</name>
    <dbReference type="NCBI Taxonomy" id="30033"/>
    <lineage>
        <taxon>Eukaryota</taxon>
        <taxon>Metazoa</taxon>
        <taxon>Ecdysozoa</taxon>
        <taxon>Arthropoda</taxon>
        <taxon>Hexapoda</taxon>
        <taxon>Insecta</taxon>
        <taxon>Pterygota</taxon>
        <taxon>Neoptera</taxon>
        <taxon>Endopterygota</taxon>
        <taxon>Diptera</taxon>
        <taxon>Brachycera</taxon>
        <taxon>Muscomorpha</taxon>
        <taxon>Ephydroidea</taxon>
        <taxon>Drosophilidae</taxon>
        <taxon>Drosophila</taxon>
        <taxon>Sophophora</taxon>
    </lineage>
</organism>
<evidence type="ECO:0000259" key="2">
    <source>
        <dbReference type="PROSITE" id="PS50940"/>
    </source>
</evidence>
<dbReference type="PROSITE" id="PS50940">
    <property type="entry name" value="CHIT_BIND_II"/>
    <property type="match status" value="1"/>
</dbReference>
<proteinExistence type="predicted"/>
<name>A0ABM4GHT8_DROKI</name>
<evidence type="ECO:0000256" key="1">
    <source>
        <dbReference type="SAM" id="SignalP"/>
    </source>
</evidence>
<protein>
    <recommendedName>
        <fullName evidence="2">Chitin-binding type-2 domain-containing protein</fullName>
    </recommendedName>
</protein>
<dbReference type="Proteomes" id="UP001652661">
    <property type="component" value="Chromosome 3L"/>
</dbReference>
<dbReference type="InterPro" id="IPR036508">
    <property type="entry name" value="Chitin-bd_dom_sf"/>
</dbReference>
<dbReference type="Gene3D" id="2.170.140.10">
    <property type="entry name" value="Chitin binding domain"/>
    <property type="match status" value="1"/>
</dbReference>
<gene>
    <name evidence="4" type="primary">LOC138928677</name>
</gene>
<dbReference type="SUPFAM" id="SSF57625">
    <property type="entry name" value="Invertebrate chitin-binding proteins"/>
    <property type="match status" value="1"/>
</dbReference>
<evidence type="ECO:0000313" key="3">
    <source>
        <dbReference type="Proteomes" id="UP001652661"/>
    </source>
</evidence>
<sequence length="89" mass="9590">MWPKLIVSLLLIYCLAARSANAWSANEACAEETTSVMINNQNDSTCVSFVLCYVAKDGLLRGVVKNCRSGQYFNASLGYCSVAKPDGCA</sequence>
<dbReference type="GeneID" id="138928677"/>
<reference evidence="4" key="1">
    <citation type="submission" date="2025-08" db="UniProtKB">
        <authorList>
            <consortium name="RefSeq"/>
        </authorList>
    </citation>
    <scope>IDENTIFICATION</scope>
    <source>
        <strain evidence="4">14028-0561.14</strain>
        <tissue evidence="4">Whole fly</tissue>
    </source>
</reference>
<dbReference type="RefSeq" id="XP_070142257.1">
    <property type="nucleotide sequence ID" value="XM_070286156.1"/>
</dbReference>
<feature type="signal peptide" evidence="1">
    <location>
        <begin position="1"/>
        <end position="22"/>
    </location>
</feature>
<keyword evidence="1" id="KW-0732">Signal</keyword>
<evidence type="ECO:0000313" key="4">
    <source>
        <dbReference type="RefSeq" id="XP_070142257.1"/>
    </source>
</evidence>
<dbReference type="InterPro" id="IPR002557">
    <property type="entry name" value="Chitin-bd_dom"/>
</dbReference>
<feature type="domain" description="Chitin-binding type-2" evidence="2">
    <location>
        <begin position="26"/>
        <end position="89"/>
    </location>
</feature>